<keyword evidence="3" id="KW-1185">Reference proteome</keyword>
<reference evidence="2 3" key="1">
    <citation type="submission" date="2016-12" db="EMBL/GenBank/DDBJ databases">
        <title>The draft genome sequence of Actinophytocola sp. 11-183.</title>
        <authorList>
            <person name="Wang W."/>
            <person name="Yuan L."/>
        </authorList>
    </citation>
    <scope>NUCLEOTIDE SEQUENCE [LARGE SCALE GENOMIC DNA]</scope>
    <source>
        <strain evidence="2 3">11-183</strain>
    </source>
</reference>
<proteinExistence type="predicted"/>
<dbReference type="Proteomes" id="UP000185596">
    <property type="component" value="Unassembled WGS sequence"/>
</dbReference>
<protein>
    <recommendedName>
        <fullName evidence="1">DUF6545 domain-containing protein</fullName>
    </recommendedName>
</protein>
<organism evidence="2 3">
    <name type="scientific">Actinophytocola xanthii</name>
    <dbReference type="NCBI Taxonomy" id="1912961"/>
    <lineage>
        <taxon>Bacteria</taxon>
        <taxon>Bacillati</taxon>
        <taxon>Actinomycetota</taxon>
        <taxon>Actinomycetes</taxon>
        <taxon>Pseudonocardiales</taxon>
        <taxon>Pseudonocardiaceae</taxon>
    </lineage>
</organism>
<dbReference type="OrthoDB" id="3685619at2"/>
<dbReference type="RefSeq" id="WP_075128312.1">
    <property type="nucleotide sequence ID" value="NZ_MSIE01000050.1"/>
</dbReference>
<comment type="caution">
    <text evidence="2">The sequence shown here is derived from an EMBL/GenBank/DDBJ whole genome shotgun (WGS) entry which is preliminary data.</text>
</comment>
<dbReference type="STRING" id="1912961.BU204_25630"/>
<dbReference type="EMBL" id="MSIE01000050">
    <property type="protein sequence ID" value="OLF14675.1"/>
    <property type="molecule type" value="Genomic_DNA"/>
</dbReference>
<dbReference type="Pfam" id="PF20182">
    <property type="entry name" value="DUF6545"/>
    <property type="match status" value="1"/>
</dbReference>
<sequence length="128" mass="14209">MYEVMPHIALVLPRSRPARWQTVEFRLYRRIIEIRDAVLTLRPYVDEQVANTARESAAAAGLDRDGQEAVVEAATLAAALRAKADNRVNGDAAPPTAVRPADIDEEARWLTGVADAYRRSPVVAQFLR</sequence>
<evidence type="ECO:0000313" key="2">
    <source>
        <dbReference type="EMBL" id="OLF14675.1"/>
    </source>
</evidence>
<accession>A0A1Q8CJY4</accession>
<gene>
    <name evidence="2" type="ORF">BU204_25630</name>
</gene>
<dbReference type="AlphaFoldDB" id="A0A1Q8CJY4"/>
<feature type="domain" description="DUF6545" evidence="1">
    <location>
        <begin position="1"/>
        <end position="119"/>
    </location>
</feature>
<evidence type="ECO:0000313" key="3">
    <source>
        <dbReference type="Proteomes" id="UP000185596"/>
    </source>
</evidence>
<name>A0A1Q8CJY4_9PSEU</name>
<evidence type="ECO:0000259" key="1">
    <source>
        <dbReference type="Pfam" id="PF20182"/>
    </source>
</evidence>
<dbReference type="InterPro" id="IPR046675">
    <property type="entry name" value="DUF6545"/>
</dbReference>